<evidence type="ECO:0000313" key="19">
    <source>
        <dbReference type="EMBL" id="AXR76302.1"/>
    </source>
</evidence>
<dbReference type="SMART" id="SM00448">
    <property type="entry name" value="REC"/>
    <property type="match status" value="1"/>
</dbReference>
<dbReference type="GO" id="GO:0005886">
    <property type="term" value="C:plasma membrane"/>
    <property type="evidence" value="ECO:0007669"/>
    <property type="project" value="UniProtKB-SubCell"/>
</dbReference>
<dbReference type="InterPro" id="IPR003594">
    <property type="entry name" value="HATPase_dom"/>
</dbReference>
<dbReference type="PROSITE" id="PS50113">
    <property type="entry name" value="PAC"/>
    <property type="match status" value="3"/>
</dbReference>
<comment type="subcellular location">
    <subcellularLocation>
        <location evidence="2">Cell inner membrane</location>
        <topology evidence="2">Multi-pass membrane protein</topology>
    </subcellularLocation>
</comment>
<evidence type="ECO:0000256" key="10">
    <source>
        <dbReference type="ARBA" id="ARBA00022741"/>
    </source>
</evidence>
<dbReference type="GO" id="GO:0000166">
    <property type="term" value="F:nucleotide binding"/>
    <property type="evidence" value="ECO:0007669"/>
    <property type="project" value="UniProtKB-KW"/>
</dbReference>
<keyword evidence="10" id="KW-0547">Nucleotide-binding</keyword>
<dbReference type="SUPFAM" id="SSF52172">
    <property type="entry name" value="CheY-like"/>
    <property type="match status" value="1"/>
</dbReference>
<evidence type="ECO:0000259" key="16">
    <source>
        <dbReference type="PROSITE" id="PS50110"/>
    </source>
</evidence>
<comment type="caution">
    <text evidence="14">Lacks conserved residue(s) required for the propagation of feature annotation.</text>
</comment>
<feature type="domain" description="PAS" evidence="17">
    <location>
        <begin position="860"/>
        <end position="931"/>
    </location>
</feature>
<keyword evidence="8" id="KW-0812">Transmembrane</keyword>
<reference evidence="19 20" key="1">
    <citation type="submission" date="2017-10" db="EMBL/GenBank/DDBJ databases">
        <title>Phenotypic and genomic properties of facultatively anaerobic sulfur-reducing natronoarchaea from hypersaline soda lakes.</title>
        <authorList>
            <person name="Sorokin D.Y."/>
            <person name="Kublanov I.V."/>
            <person name="Roman P."/>
            <person name="Sinninghe Damste J.S."/>
            <person name="Golyshin P.N."/>
            <person name="Rojo D."/>
            <person name="Ciordia S."/>
            <person name="Mena Md.C."/>
            <person name="Ferrer M."/>
            <person name="Messina E."/>
            <person name="Smedile F."/>
            <person name="La Spada G."/>
            <person name="La Cono V."/>
            <person name="Yakimov M.M."/>
        </authorList>
    </citation>
    <scope>NUCLEOTIDE SEQUENCE [LARGE SCALE GENOMIC DNA]</scope>
    <source>
        <strain evidence="19 20">AArc1</strain>
        <plasmid evidence="20">paarc1-02</plasmid>
    </source>
</reference>
<evidence type="ECO:0000256" key="1">
    <source>
        <dbReference type="ARBA" id="ARBA00000085"/>
    </source>
</evidence>
<dbReference type="SMART" id="SM00091">
    <property type="entry name" value="PAS"/>
    <property type="match status" value="6"/>
</dbReference>
<keyword evidence="4" id="KW-1003">Cell membrane</keyword>
<dbReference type="SUPFAM" id="SSF55874">
    <property type="entry name" value="ATPase domain of HSP90 chaperone/DNA topoisomerase II/histidine kinase"/>
    <property type="match status" value="1"/>
</dbReference>
<gene>
    <name evidence="19" type="ORF">AArc1_5101</name>
</gene>
<dbReference type="Pfam" id="PF08447">
    <property type="entry name" value="PAS_3"/>
    <property type="match status" value="1"/>
</dbReference>
<evidence type="ECO:0000256" key="4">
    <source>
        <dbReference type="ARBA" id="ARBA00022475"/>
    </source>
</evidence>
<dbReference type="Gene3D" id="3.30.565.10">
    <property type="entry name" value="Histidine kinase-like ATPase, C-terminal domain"/>
    <property type="match status" value="1"/>
</dbReference>
<keyword evidence="9" id="KW-0677">Repeat</keyword>
<name>A0A346P9V7_9EURY</name>
<dbReference type="Pfam" id="PF13426">
    <property type="entry name" value="PAS_9"/>
    <property type="match status" value="1"/>
</dbReference>
<keyword evidence="12" id="KW-1133">Transmembrane helix</keyword>
<keyword evidence="13" id="KW-0472">Membrane</keyword>
<evidence type="ECO:0000256" key="12">
    <source>
        <dbReference type="ARBA" id="ARBA00022989"/>
    </source>
</evidence>
<dbReference type="FunFam" id="2.10.70.100:FF:000001">
    <property type="entry name" value="Sensory transduction histidine kinase"/>
    <property type="match status" value="1"/>
</dbReference>
<dbReference type="GO" id="GO:0004673">
    <property type="term" value="F:protein histidine kinase activity"/>
    <property type="evidence" value="ECO:0007669"/>
    <property type="project" value="UniProtKB-EC"/>
</dbReference>
<dbReference type="PROSITE" id="PS50110">
    <property type="entry name" value="RESPONSE_REGULATORY"/>
    <property type="match status" value="1"/>
</dbReference>
<comment type="catalytic activity">
    <reaction evidence="1">
        <text>ATP + protein L-histidine = ADP + protein N-phospho-L-histidine.</text>
        <dbReference type="EC" id="2.7.13.3"/>
    </reaction>
</comment>
<dbReference type="SUPFAM" id="SSF55785">
    <property type="entry name" value="PYP-like sensor domain (PAS domain)"/>
    <property type="match status" value="6"/>
</dbReference>
<dbReference type="InterPro" id="IPR013656">
    <property type="entry name" value="PAS_4"/>
</dbReference>
<feature type="domain" description="PAS" evidence="17">
    <location>
        <begin position="734"/>
        <end position="778"/>
    </location>
</feature>
<dbReference type="PRINTS" id="PR00344">
    <property type="entry name" value="BCTRLSENSOR"/>
</dbReference>
<dbReference type="CDD" id="cd00130">
    <property type="entry name" value="PAS"/>
    <property type="match status" value="6"/>
</dbReference>
<feature type="domain" description="PAS" evidence="17">
    <location>
        <begin position="650"/>
        <end position="683"/>
    </location>
</feature>
<dbReference type="CDD" id="cd00075">
    <property type="entry name" value="HATPase"/>
    <property type="match status" value="1"/>
</dbReference>
<keyword evidence="7" id="KW-0808">Transferase</keyword>
<geneLocation type="plasmid" evidence="20">
    <name>paarc1-02</name>
</geneLocation>
<dbReference type="Gene3D" id="3.40.50.2300">
    <property type="match status" value="1"/>
</dbReference>
<dbReference type="GO" id="GO:0006355">
    <property type="term" value="P:regulation of DNA-templated transcription"/>
    <property type="evidence" value="ECO:0007669"/>
    <property type="project" value="InterPro"/>
</dbReference>
<feature type="domain" description="PAS" evidence="17">
    <location>
        <begin position="383"/>
        <end position="447"/>
    </location>
</feature>
<dbReference type="InterPro" id="IPR013767">
    <property type="entry name" value="PAS_fold"/>
</dbReference>
<dbReference type="InterPro" id="IPR013655">
    <property type="entry name" value="PAS_fold_3"/>
</dbReference>
<dbReference type="Proteomes" id="UP000258707">
    <property type="component" value="Plasmid pAArc1-02"/>
</dbReference>
<dbReference type="EC" id="2.7.13.3" evidence="3"/>
<sequence length="1206" mass="136936">MRVLHVDDECVEQTANRLECADDRLTVCSETDPQAALQRIQTERVDCVISGYRVRGIDGLELFEQAREIQPGLPFVFYTGWNPADVVSGALTADATEFVRKSTEENDYEYNLLAKRVTNVVAQSHTEQRQRDGRLEEVIRAVQSALVNATTREEVDTAVCETIVDSERYAGAWIGEYEEEDDRVVPRMTAGVRTEAHTKVTVSLSCDEKQYGVLTIATDRPTTVSPEERELFDHLGETITHAYDRVRTQKRYEGQYRELFEDAPVMIAFTREEDGEPLIEDCNQRFANKLGYTVAELRDRPLAELYTEESAERLLSSGYERALESDFTPKEREFLTADGEQLSTLLQASPRLDNEGEVVGTHALYVDVTSHKRAQKVLKRAGAMEASIDGVAILNENEEYIYLNQAHAKIYGYDDPEPLLGTTWRELYEDTEIERFEDEVFPALEDDGEWRGEATGLRADGTTFPQELSLSYFEGGDIVCIVRDITAQKERERTLRASKQSYQDLFENIHEMVFVHDHDGNILSVNQAACETLGYNREVLEDRHMAEIHPEEFQVPDKWDIKDESPKIFEVELETSDGQRLSVAVSLNEIEFFGCEAVLGVARDVTEQREKEAYLEKSQEVGNIGWWRKDMSTDQTIWSDRVYEMWGVEEEKRVIGDDTVLELFHPDDREDVDEQLAAALKGEPYDVEHRIVTPDGEVRWMRQKADVNFDESGEPVSMIGIVQDITEQKVREQELQQFREAVEETAHAVYITDRDGRIEYANPAVTEITGYGEKELLGARPSLFGSGEYDDSYYEVLWDTVLSGEKWQNEIIDERKDGEQIVLDQTITPITGPDGEISNFVAVARDVTDRKRREESLERAHNELRKVIDLVPDQLFVKNRDGEYVLANEATADIYGLSPMDLEGKTDFELLPSKQQVREFREDDLEVINSGEPKRIPQKELTTADGETRLFQTTKIPYEVAETGEDAVLSYARDVTDLKAYEQRLERQRDNLSMLNQIVRHDIRNELQLVLAYTETLEEYVKEGGQQYVEQVLNSARNAVEITEEARDVAQVTLKGGVEPTSVDLLCTLNAQIDEVRSSYESAVIQTRGELPAVDVVADNMLDSVFRNLLKNAIEHNDSEVPEVTVSVTDTDDHVVIHVADNGPGIPDERKDSVFERGEMGLESDGTGLGLYLVETLVDGYGGTVWIEDNDPNGTVFNVELPLTDR</sequence>
<dbReference type="InterPro" id="IPR011006">
    <property type="entry name" value="CheY-like_superfamily"/>
</dbReference>
<organism evidence="19 20">
    <name type="scientific">Natrarchaeobaculum sulfurireducens</name>
    <dbReference type="NCBI Taxonomy" id="2044521"/>
    <lineage>
        <taxon>Archaea</taxon>
        <taxon>Methanobacteriati</taxon>
        <taxon>Methanobacteriota</taxon>
        <taxon>Stenosarchaea group</taxon>
        <taxon>Halobacteria</taxon>
        <taxon>Halobacteriales</taxon>
        <taxon>Natrialbaceae</taxon>
        <taxon>Natrarchaeobaculum</taxon>
    </lineage>
</organism>
<dbReference type="Pfam" id="PF08448">
    <property type="entry name" value="PAS_4"/>
    <property type="match status" value="2"/>
</dbReference>
<evidence type="ECO:0000256" key="8">
    <source>
        <dbReference type="ARBA" id="ARBA00022692"/>
    </source>
</evidence>
<dbReference type="InterPro" id="IPR035965">
    <property type="entry name" value="PAS-like_dom_sf"/>
</dbReference>
<keyword evidence="6" id="KW-0597">Phosphoprotein</keyword>
<feature type="domain" description="Histidine kinase" evidence="15">
    <location>
        <begin position="998"/>
        <end position="1205"/>
    </location>
</feature>
<dbReference type="InterPro" id="IPR036890">
    <property type="entry name" value="HATPase_C_sf"/>
</dbReference>
<dbReference type="PANTHER" id="PTHR43304:SF1">
    <property type="entry name" value="PAC DOMAIN-CONTAINING PROTEIN"/>
    <property type="match status" value="1"/>
</dbReference>
<dbReference type="GO" id="GO:0000160">
    <property type="term" value="P:phosphorelay signal transduction system"/>
    <property type="evidence" value="ECO:0007669"/>
    <property type="project" value="InterPro"/>
</dbReference>
<evidence type="ECO:0000256" key="3">
    <source>
        <dbReference type="ARBA" id="ARBA00012438"/>
    </source>
</evidence>
<evidence type="ECO:0000256" key="9">
    <source>
        <dbReference type="ARBA" id="ARBA00022737"/>
    </source>
</evidence>
<dbReference type="InterPro" id="IPR004358">
    <property type="entry name" value="Sig_transdc_His_kin-like_C"/>
</dbReference>
<dbReference type="Pfam" id="PF00989">
    <property type="entry name" value="PAS"/>
    <property type="match status" value="2"/>
</dbReference>
<feature type="domain" description="PAS" evidence="17">
    <location>
        <begin position="252"/>
        <end position="326"/>
    </location>
</feature>
<feature type="domain" description="Response regulatory" evidence="16">
    <location>
        <begin position="2"/>
        <end position="116"/>
    </location>
</feature>
<dbReference type="InterPro" id="IPR001610">
    <property type="entry name" value="PAC"/>
</dbReference>
<dbReference type="NCBIfam" id="TIGR00229">
    <property type="entry name" value="sensory_box"/>
    <property type="match status" value="6"/>
</dbReference>
<dbReference type="InterPro" id="IPR000700">
    <property type="entry name" value="PAS-assoc_C"/>
</dbReference>
<dbReference type="PROSITE" id="PS50109">
    <property type="entry name" value="HIS_KIN"/>
    <property type="match status" value="1"/>
</dbReference>
<dbReference type="InterPro" id="IPR052162">
    <property type="entry name" value="Sensor_kinase/Photoreceptor"/>
</dbReference>
<dbReference type="SMART" id="SM00086">
    <property type="entry name" value="PAC"/>
    <property type="match status" value="5"/>
</dbReference>
<feature type="domain" description="PAC" evidence="18">
    <location>
        <begin position="805"/>
        <end position="859"/>
    </location>
</feature>
<dbReference type="PROSITE" id="PS50112">
    <property type="entry name" value="PAS"/>
    <property type="match status" value="6"/>
</dbReference>
<evidence type="ECO:0000259" key="15">
    <source>
        <dbReference type="PROSITE" id="PS50109"/>
    </source>
</evidence>
<dbReference type="InterPro" id="IPR005467">
    <property type="entry name" value="His_kinase_dom"/>
</dbReference>
<dbReference type="EMBL" id="CP024046">
    <property type="protein sequence ID" value="AXR76302.1"/>
    <property type="molecule type" value="Genomic_DNA"/>
</dbReference>
<evidence type="ECO:0000256" key="2">
    <source>
        <dbReference type="ARBA" id="ARBA00004429"/>
    </source>
</evidence>
<evidence type="ECO:0000256" key="11">
    <source>
        <dbReference type="ARBA" id="ARBA00022777"/>
    </source>
</evidence>
<evidence type="ECO:0000259" key="18">
    <source>
        <dbReference type="PROSITE" id="PS50113"/>
    </source>
</evidence>
<dbReference type="PANTHER" id="PTHR43304">
    <property type="entry name" value="PHYTOCHROME-LIKE PROTEIN CPH1"/>
    <property type="match status" value="1"/>
</dbReference>
<feature type="domain" description="PAC" evidence="18">
    <location>
        <begin position="685"/>
        <end position="737"/>
    </location>
</feature>
<evidence type="ECO:0000256" key="14">
    <source>
        <dbReference type="PROSITE-ProRule" id="PRU00169"/>
    </source>
</evidence>
<evidence type="ECO:0000313" key="20">
    <source>
        <dbReference type="Proteomes" id="UP000258707"/>
    </source>
</evidence>
<evidence type="ECO:0000256" key="13">
    <source>
        <dbReference type="ARBA" id="ARBA00023136"/>
    </source>
</evidence>
<dbReference type="SUPFAM" id="SSF55781">
    <property type="entry name" value="GAF domain-like"/>
    <property type="match status" value="1"/>
</dbReference>
<feature type="domain" description="PAC" evidence="18">
    <location>
        <begin position="328"/>
        <end position="380"/>
    </location>
</feature>
<keyword evidence="19" id="KW-0614">Plasmid</keyword>
<evidence type="ECO:0000256" key="6">
    <source>
        <dbReference type="ARBA" id="ARBA00022553"/>
    </source>
</evidence>
<dbReference type="Pfam" id="PF02518">
    <property type="entry name" value="HATPase_c"/>
    <property type="match status" value="1"/>
</dbReference>
<feature type="domain" description="PAS" evidence="17">
    <location>
        <begin position="498"/>
        <end position="552"/>
    </location>
</feature>
<dbReference type="Gene3D" id="3.30.450.20">
    <property type="entry name" value="PAS domain"/>
    <property type="match status" value="6"/>
</dbReference>
<dbReference type="SMART" id="SM00387">
    <property type="entry name" value="HATPase_c"/>
    <property type="match status" value="1"/>
</dbReference>
<evidence type="ECO:0000256" key="5">
    <source>
        <dbReference type="ARBA" id="ARBA00022519"/>
    </source>
</evidence>
<dbReference type="Pfam" id="PF00072">
    <property type="entry name" value="Response_reg"/>
    <property type="match status" value="1"/>
</dbReference>
<dbReference type="KEGG" id="nan:AArc1_5101"/>
<accession>A0A346P9V7</accession>
<protein>
    <recommendedName>
        <fullName evidence="3">histidine kinase</fullName>
        <ecNumber evidence="3">2.7.13.3</ecNumber>
    </recommendedName>
</protein>
<keyword evidence="11 19" id="KW-0418">Kinase</keyword>
<keyword evidence="5" id="KW-0997">Cell inner membrane</keyword>
<dbReference type="Gene3D" id="2.10.70.100">
    <property type="match status" value="1"/>
</dbReference>
<proteinExistence type="predicted"/>
<dbReference type="InterPro" id="IPR001789">
    <property type="entry name" value="Sig_transdc_resp-reg_receiver"/>
</dbReference>
<evidence type="ECO:0000259" key="17">
    <source>
        <dbReference type="PROSITE" id="PS50112"/>
    </source>
</evidence>
<evidence type="ECO:0000256" key="7">
    <source>
        <dbReference type="ARBA" id="ARBA00022679"/>
    </source>
</evidence>
<dbReference type="InterPro" id="IPR000014">
    <property type="entry name" value="PAS"/>
</dbReference>
<dbReference type="AlphaFoldDB" id="A0A346P9V7"/>